<evidence type="ECO:0000256" key="4">
    <source>
        <dbReference type="ARBA" id="ARBA00022692"/>
    </source>
</evidence>
<evidence type="ECO:0000256" key="1">
    <source>
        <dbReference type="ARBA" id="ARBA00004141"/>
    </source>
</evidence>
<evidence type="ECO:0000256" key="9">
    <source>
        <dbReference type="ARBA" id="ARBA00023136"/>
    </source>
</evidence>
<keyword evidence="3" id="KW-0813">Transport</keyword>
<feature type="region of interest" description="Disordered" evidence="10">
    <location>
        <begin position="962"/>
        <end position="1091"/>
    </location>
</feature>
<evidence type="ECO:0000256" key="8">
    <source>
        <dbReference type="ARBA" id="ARBA00022989"/>
    </source>
</evidence>
<dbReference type="InterPro" id="IPR026082">
    <property type="entry name" value="ABCA"/>
</dbReference>
<keyword evidence="6" id="KW-0547">Nucleotide-binding</keyword>
<feature type="transmembrane region" description="Helical" evidence="11">
    <location>
        <begin position="39"/>
        <end position="58"/>
    </location>
</feature>
<comment type="similarity">
    <text evidence="2">Belongs to the ABC transporter superfamily. ABCA family.</text>
</comment>
<keyword evidence="5" id="KW-0677">Repeat</keyword>
<evidence type="ECO:0000256" key="3">
    <source>
        <dbReference type="ARBA" id="ARBA00022448"/>
    </source>
</evidence>
<evidence type="ECO:0000256" key="2">
    <source>
        <dbReference type="ARBA" id="ARBA00008869"/>
    </source>
</evidence>
<dbReference type="Gene3D" id="3.40.50.300">
    <property type="entry name" value="P-loop containing nucleotide triphosphate hydrolases"/>
    <property type="match status" value="1"/>
</dbReference>
<dbReference type="InterPro" id="IPR017871">
    <property type="entry name" value="ABC_transporter-like_CS"/>
</dbReference>
<dbReference type="PROSITE" id="PS00211">
    <property type="entry name" value="ABC_TRANSPORTER_1"/>
    <property type="match status" value="1"/>
</dbReference>
<evidence type="ECO:0000256" key="6">
    <source>
        <dbReference type="ARBA" id="ARBA00022741"/>
    </source>
</evidence>
<evidence type="ECO:0000256" key="11">
    <source>
        <dbReference type="SAM" id="Phobius"/>
    </source>
</evidence>
<gene>
    <name evidence="13" type="ORF">M9Y10_013036</name>
</gene>
<feature type="domain" description="ABC transporter" evidence="12">
    <location>
        <begin position="727"/>
        <end position="958"/>
    </location>
</feature>
<feature type="transmembrane region" description="Helical" evidence="11">
    <location>
        <begin position="573"/>
        <end position="593"/>
    </location>
</feature>
<keyword evidence="8 11" id="KW-1133">Transmembrane helix</keyword>
<feature type="transmembrane region" description="Helical" evidence="11">
    <location>
        <begin position="540"/>
        <end position="561"/>
    </location>
</feature>
<proteinExistence type="inferred from homology"/>
<dbReference type="PANTHER" id="PTHR19229:SF36">
    <property type="entry name" value="ATP-BINDING CASSETTE SUB-FAMILY A MEMBER 2"/>
    <property type="match status" value="1"/>
</dbReference>
<dbReference type="Proteomes" id="UP001470230">
    <property type="component" value="Unassembled WGS sequence"/>
</dbReference>
<dbReference type="Pfam" id="PF00005">
    <property type="entry name" value="ABC_tran"/>
    <property type="match status" value="1"/>
</dbReference>
<feature type="compositionally biased region" description="Basic residues" evidence="10">
    <location>
        <begin position="1068"/>
        <end position="1084"/>
    </location>
</feature>
<feature type="transmembrane region" description="Helical" evidence="11">
    <location>
        <begin position="643"/>
        <end position="670"/>
    </location>
</feature>
<protein>
    <recommendedName>
        <fullName evidence="12">ABC transporter domain-containing protein</fullName>
    </recommendedName>
</protein>
<keyword evidence="14" id="KW-1185">Reference proteome</keyword>
<keyword evidence="9 11" id="KW-0472">Membrane</keyword>
<keyword evidence="7" id="KW-0067">ATP-binding</keyword>
<name>A0ABR2I702_9EUKA</name>
<feature type="compositionally biased region" description="Acidic residues" evidence="10">
    <location>
        <begin position="1033"/>
        <end position="1043"/>
    </location>
</feature>
<reference evidence="13 14" key="1">
    <citation type="submission" date="2024-04" db="EMBL/GenBank/DDBJ databases">
        <title>Tritrichomonas musculus Genome.</title>
        <authorList>
            <person name="Alves-Ferreira E."/>
            <person name="Grigg M."/>
            <person name="Lorenzi H."/>
            <person name="Galac M."/>
        </authorList>
    </citation>
    <scope>NUCLEOTIDE SEQUENCE [LARGE SCALE GENOMIC DNA]</scope>
    <source>
        <strain evidence="13 14">EAF2021</strain>
    </source>
</reference>
<accession>A0ABR2I702</accession>
<dbReference type="SUPFAM" id="SSF52540">
    <property type="entry name" value="P-loop containing nucleoside triphosphate hydrolases"/>
    <property type="match status" value="1"/>
</dbReference>
<dbReference type="SMART" id="SM00382">
    <property type="entry name" value="AAA"/>
    <property type="match status" value="1"/>
</dbReference>
<organism evidence="13 14">
    <name type="scientific">Tritrichomonas musculus</name>
    <dbReference type="NCBI Taxonomy" id="1915356"/>
    <lineage>
        <taxon>Eukaryota</taxon>
        <taxon>Metamonada</taxon>
        <taxon>Parabasalia</taxon>
        <taxon>Tritrichomonadida</taxon>
        <taxon>Tritrichomonadidae</taxon>
        <taxon>Tritrichomonas</taxon>
    </lineage>
</organism>
<evidence type="ECO:0000313" key="13">
    <source>
        <dbReference type="EMBL" id="KAK8857937.1"/>
    </source>
</evidence>
<dbReference type="PROSITE" id="PS50893">
    <property type="entry name" value="ABC_TRANSPORTER_2"/>
    <property type="match status" value="1"/>
</dbReference>
<dbReference type="EMBL" id="JAPFFF010000019">
    <property type="protein sequence ID" value="KAK8857937.1"/>
    <property type="molecule type" value="Genomic_DNA"/>
</dbReference>
<dbReference type="InterPro" id="IPR027417">
    <property type="entry name" value="P-loop_NTPase"/>
</dbReference>
<evidence type="ECO:0000313" key="14">
    <source>
        <dbReference type="Proteomes" id="UP001470230"/>
    </source>
</evidence>
<feature type="compositionally biased region" description="Low complexity" evidence="10">
    <location>
        <begin position="968"/>
        <end position="1001"/>
    </location>
</feature>
<feature type="transmembrane region" description="Helical" evidence="11">
    <location>
        <begin position="518"/>
        <end position="534"/>
    </location>
</feature>
<evidence type="ECO:0000256" key="5">
    <source>
        <dbReference type="ARBA" id="ARBA00022737"/>
    </source>
</evidence>
<feature type="compositionally biased region" description="Basic residues" evidence="10">
    <location>
        <begin position="1012"/>
        <end position="1026"/>
    </location>
</feature>
<comment type="subcellular location">
    <subcellularLocation>
        <location evidence="1">Membrane</location>
        <topology evidence="1">Multi-pass membrane protein</topology>
    </subcellularLocation>
</comment>
<keyword evidence="4 11" id="KW-0812">Transmembrane</keyword>
<dbReference type="InterPro" id="IPR013525">
    <property type="entry name" value="ABC2_TM"/>
</dbReference>
<dbReference type="Pfam" id="PF12698">
    <property type="entry name" value="ABC2_membrane_3"/>
    <property type="match status" value="1"/>
</dbReference>
<dbReference type="InterPro" id="IPR003439">
    <property type="entry name" value="ABC_transporter-like_ATP-bd"/>
</dbReference>
<dbReference type="InterPro" id="IPR003593">
    <property type="entry name" value="AAA+_ATPase"/>
</dbReference>
<sequence length="1209" mass="139042">MKEFSDSDSEPPSREYNHFNRTLRALFKKNILIKIRRPISIVEFIIATVLWVVLYPCYKVARKDYSGNVDPGLYYDRVIPSSVAYSFVSNENTTFVLAPDCNNTRTFAKIFNDSMILSLAVIVSEMNRRDNSTNSTINASNATLLSNDVNYLLYDIQDKLKPEINQFVNQYSQNIIQNINSEFKSYKDIDLEDSDFNDFIKLAIIEGIFSFYHYGGDKFDFDNFIKNKIKEYFDSIITIENIYKLKKLKLDDDDNDINAKYSDIHELENPTFKDYTVHFNKKINSMLQNKKKRLMAQEKTRENAKIFAKLLNVFNFREKKAPQIKAYNWTDIINEMFPDINFNPTDFDMNQTYSLLEEYYNYDPIFVHNAKEIQSKIYDRIALGIGIYWKNAKNETDATKSPSIQTYYQSYGSNPSNSLFEITTRIISMMNGNSSKMEYDLSVDQYQSYPYVEGERLYDISILVGIIVIFPVVVASMTDLQILLEEKDNHVMILSFLMGCSETAYFMVSFIMQFLSSILAYVLMCVFFCFVFVFKGTSFTLMLVISVLFMLAHIAFLMFLATFMKKASMGRMITVLFLVIAVFFAFVHFFYTLDESNNSNVAKHIFSIIPLSCYQMAMISMYKECRASLEPVNWHMLKNDAHVHLTYQMWFALMWLPIDFVFYFLLFLLFNLTNPRDFGSPPIRWKEIFKRKAWKRMLESKRHLGLRKKGTSVLYDTNTNLFDNQLMKVENLSKVYHGHKTVTALSDVNFTINQNEVIIVIGPNGAGKSTLINIISGALQPTTGTLKLYNNPPTESFNEIQNILGVCFQDNVIIDLLSIEENFELFGAFRNIPKDELKNKMSFFAETLQLKEMMKNRTGDLSGGQKRKVCISLSLLGNPPLVIMDEPTAGVDIQARQLIWKVIASLKNTTTIVTSHALEEAEAVSTRLFVVAGGTLPFAGTATEFRNTFKCGYILRIEAEEDVPSPPHDTVVTSVPTTPTSDIESPNNSNNDSQNSNNDKISNNEKENSKSSSKRKDKKKKKNHHKKDNDKANEEEDANDDDDDTKRRFSSHVIFLSDGDDGNDNKVNKPKARVHFLKSRKRRKKDDESSNENKIFESRYYLESSDPEDGIVDGANNSNESSISSSEQAARRVLQMIKQIEPKARMSRERVDSIRIPVSNKVPRIMNEIESHKGELKISSYSISVENLEDVLLKMIMTEEASFNRQSLL</sequence>
<dbReference type="PANTHER" id="PTHR19229">
    <property type="entry name" value="ATP-BINDING CASSETTE TRANSPORTER SUBFAMILY A ABCA"/>
    <property type="match status" value="1"/>
</dbReference>
<feature type="transmembrane region" description="Helical" evidence="11">
    <location>
        <begin position="457"/>
        <end position="478"/>
    </location>
</feature>
<evidence type="ECO:0000256" key="10">
    <source>
        <dbReference type="SAM" id="MobiDB-lite"/>
    </source>
</evidence>
<comment type="caution">
    <text evidence="13">The sequence shown here is derived from an EMBL/GenBank/DDBJ whole genome shotgun (WGS) entry which is preliminary data.</text>
</comment>
<evidence type="ECO:0000256" key="7">
    <source>
        <dbReference type="ARBA" id="ARBA00022840"/>
    </source>
</evidence>
<evidence type="ECO:0000259" key="12">
    <source>
        <dbReference type="PROSITE" id="PS50893"/>
    </source>
</evidence>